<evidence type="ECO:0000313" key="2">
    <source>
        <dbReference type="EMBL" id="TNN02361.1"/>
    </source>
</evidence>
<organism evidence="2 3">
    <name type="scientific">Takifugu bimaculatus</name>
    <dbReference type="NCBI Taxonomy" id="433685"/>
    <lineage>
        <taxon>Eukaryota</taxon>
        <taxon>Metazoa</taxon>
        <taxon>Chordata</taxon>
        <taxon>Craniata</taxon>
        <taxon>Vertebrata</taxon>
        <taxon>Euteleostomi</taxon>
        <taxon>Actinopterygii</taxon>
        <taxon>Neopterygii</taxon>
        <taxon>Teleostei</taxon>
        <taxon>Neoteleostei</taxon>
        <taxon>Acanthomorphata</taxon>
        <taxon>Eupercaria</taxon>
        <taxon>Tetraodontiformes</taxon>
        <taxon>Tetradontoidea</taxon>
        <taxon>Tetraodontidae</taxon>
        <taxon>Takifugu</taxon>
    </lineage>
</organism>
<proteinExistence type="predicted"/>
<comment type="caution">
    <text evidence="2">The sequence shown here is derived from an EMBL/GenBank/DDBJ whole genome shotgun (WGS) entry which is preliminary data.</text>
</comment>
<dbReference type="AlphaFoldDB" id="A0A4Z2CDY0"/>
<dbReference type="EMBL" id="SWLE01000002">
    <property type="protein sequence ID" value="TNN02361.1"/>
    <property type="molecule type" value="Genomic_DNA"/>
</dbReference>
<feature type="region of interest" description="Disordered" evidence="1">
    <location>
        <begin position="29"/>
        <end position="57"/>
    </location>
</feature>
<accession>A0A4Z2CDY0</accession>
<evidence type="ECO:0000256" key="1">
    <source>
        <dbReference type="SAM" id="MobiDB-lite"/>
    </source>
</evidence>
<name>A0A4Z2CDY0_9TELE</name>
<feature type="compositionally biased region" description="Polar residues" evidence="1">
    <location>
        <begin position="37"/>
        <end position="51"/>
    </location>
</feature>
<sequence>MQFLGFLGCANGDISRISYYAEYDAQLAPGRSPESDMASSSYLEPNHNHSAASGLWG</sequence>
<reference evidence="2 3" key="1">
    <citation type="submission" date="2019-04" db="EMBL/GenBank/DDBJ databases">
        <title>The sequence and de novo assembly of Takifugu bimaculatus genome using PacBio and Hi-C technologies.</title>
        <authorList>
            <person name="Xu P."/>
            <person name="Liu B."/>
            <person name="Zhou Z."/>
        </authorList>
    </citation>
    <scope>NUCLEOTIDE SEQUENCE [LARGE SCALE GENOMIC DNA]</scope>
    <source>
        <strain evidence="2">TB-2018</strain>
        <tissue evidence="2">Muscle</tissue>
    </source>
</reference>
<dbReference type="Proteomes" id="UP000516260">
    <property type="component" value="Chromosome 10"/>
</dbReference>
<keyword evidence="3" id="KW-1185">Reference proteome</keyword>
<gene>
    <name evidence="2" type="ORF">fugu_009848</name>
</gene>
<evidence type="ECO:0000313" key="3">
    <source>
        <dbReference type="Proteomes" id="UP000516260"/>
    </source>
</evidence>
<protein>
    <submittedName>
        <fullName evidence="2">Uncharacterized protein</fullName>
    </submittedName>
</protein>